<dbReference type="EMBL" id="VDMD01000028">
    <property type="protein sequence ID" value="TRM59476.1"/>
    <property type="molecule type" value="Genomic_DNA"/>
</dbReference>
<keyword evidence="3 6" id="KW-0547">Nucleotide-binding</keyword>
<keyword evidence="5" id="KW-0819">tRNA processing</keyword>
<comment type="similarity">
    <text evidence="1 6">Belongs to the IPP transferase family.</text>
</comment>
<evidence type="ECO:0000313" key="7">
    <source>
        <dbReference type="EMBL" id="TRM59476.1"/>
    </source>
</evidence>
<dbReference type="EC" id="2.5.1.75" evidence="5"/>
<gene>
    <name evidence="7" type="ORF">BD626DRAFT_408915</name>
</gene>
<dbReference type="Pfam" id="PF01715">
    <property type="entry name" value="IPPT"/>
    <property type="match status" value="1"/>
</dbReference>
<keyword evidence="4 6" id="KW-0067">ATP-binding</keyword>
<dbReference type="Gene3D" id="1.10.20.140">
    <property type="match status" value="1"/>
</dbReference>
<name>A0A550C432_9AGAR</name>
<dbReference type="InterPro" id="IPR039657">
    <property type="entry name" value="Dimethylallyltransferase"/>
</dbReference>
<organism evidence="7 8">
    <name type="scientific">Schizophyllum amplum</name>
    <dbReference type="NCBI Taxonomy" id="97359"/>
    <lineage>
        <taxon>Eukaryota</taxon>
        <taxon>Fungi</taxon>
        <taxon>Dikarya</taxon>
        <taxon>Basidiomycota</taxon>
        <taxon>Agaricomycotina</taxon>
        <taxon>Agaricomycetes</taxon>
        <taxon>Agaricomycetidae</taxon>
        <taxon>Agaricales</taxon>
        <taxon>Schizophyllaceae</taxon>
        <taxon>Schizophyllum</taxon>
    </lineage>
</organism>
<evidence type="ECO:0000256" key="6">
    <source>
        <dbReference type="RuleBase" id="RU003785"/>
    </source>
</evidence>
<dbReference type="PANTHER" id="PTHR11088:SF89">
    <property type="entry name" value="TRNA DIMETHYLALLYLTRANSFERASE"/>
    <property type="match status" value="1"/>
</dbReference>
<dbReference type="InterPro" id="IPR018022">
    <property type="entry name" value="IPT"/>
</dbReference>
<keyword evidence="2 6" id="KW-0808">Transferase</keyword>
<dbReference type="SUPFAM" id="SSF52540">
    <property type="entry name" value="P-loop containing nucleoside triphosphate hydrolases"/>
    <property type="match status" value="1"/>
</dbReference>
<dbReference type="CDD" id="cd01983">
    <property type="entry name" value="SIMIBI"/>
    <property type="match status" value="1"/>
</dbReference>
<dbReference type="Proteomes" id="UP000320762">
    <property type="component" value="Unassembled WGS sequence"/>
</dbReference>
<dbReference type="OrthoDB" id="775260at2759"/>
<dbReference type="GO" id="GO:0052381">
    <property type="term" value="F:tRNA dimethylallyltransferase activity"/>
    <property type="evidence" value="ECO:0007669"/>
    <property type="project" value="UniProtKB-EC"/>
</dbReference>
<dbReference type="STRING" id="97359.A0A550C432"/>
<keyword evidence="8" id="KW-1185">Reference proteome</keyword>
<evidence type="ECO:0000256" key="2">
    <source>
        <dbReference type="ARBA" id="ARBA00022679"/>
    </source>
</evidence>
<dbReference type="PANTHER" id="PTHR11088">
    <property type="entry name" value="TRNA DIMETHYLALLYLTRANSFERASE"/>
    <property type="match status" value="1"/>
</dbReference>
<evidence type="ECO:0000256" key="5">
    <source>
        <dbReference type="RuleBase" id="RU003783"/>
    </source>
</evidence>
<dbReference type="Gene3D" id="3.40.50.300">
    <property type="entry name" value="P-loop containing nucleotide triphosphate hydrolases"/>
    <property type="match status" value="1"/>
</dbReference>
<dbReference type="GO" id="GO:0006400">
    <property type="term" value="P:tRNA modification"/>
    <property type="evidence" value="ECO:0007669"/>
    <property type="project" value="TreeGrafter"/>
</dbReference>
<comment type="caution">
    <text evidence="7">The sequence shown here is derived from an EMBL/GenBank/DDBJ whole genome shotgun (WGS) entry which is preliminary data.</text>
</comment>
<reference evidence="7 8" key="1">
    <citation type="journal article" date="2019" name="New Phytol.">
        <title>Comparative genomics reveals unique wood-decay strategies and fruiting body development in the Schizophyllaceae.</title>
        <authorList>
            <person name="Almasi E."/>
            <person name="Sahu N."/>
            <person name="Krizsan K."/>
            <person name="Balint B."/>
            <person name="Kovacs G.M."/>
            <person name="Kiss B."/>
            <person name="Cseklye J."/>
            <person name="Drula E."/>
            <person name="Henrissat B."/>
            <person name="Nagy I."/>
            <person name="Chovatia M."/>
            <person name="Adam C."/>
            <person name="LaButti K."/>
            <person name="Lipzen A."/>
            <person name="Riley R."/>
            <person name="Grigoriev I.V."/>
            <person name="Nagy L.G."/>
        </authorList>
    </citation>
    <scope>NUCLEOTIDE SEQUENCE [LARGE SCALE GENOMIC DNA]</scope>
    <source>
        <strain evidence="7 8">NL-1724</strain>
    </source>
</reference>
<evidence type="ECO:0000256" key="4">
    <source>
        <dbReference type="ARBA" id="ARBA00022840"/>
    </source>
</evidence>
<evidence type="ECO:0000313" key="8">
    <source>
        <dbReference type="Proteomes" id="UP000320762"/>
    </source>
</evidence>
<evidence type="ECO:0000256" key="1">
    <source>
        <dbReference type="ARBA" id="ARBA00005842"/>
    </source>
</evidence>
<proteinExistence type="inferred from homology"/>
<dbReference type="InterPro" id="IPR027417">
    <property type="entry name" value="P-loop_NTPase"/>
</dbReference>
<dbReference type="NCBIfam" id="TIGR00174">
    <property type="entry name" value="miaA"/>
    <property type="match status" value="1"/>
</dbReference>
<comment type="catalytic activity">
    <reaction evidence="5">
        <text>adenosine(37) in tRNA + dimethylallyl diphosphate = N(6)-dimethylallyladenosine(37) in tRNA + diphosphate</text>
        <dbReference type="Rhea" id="RHEA:26482"/>
        <dbReference type="Rhea" id="RHEA-COMP:10162"/>
        <dbReference type="Rhea" id="RHEA-COMP:10375"/>
        <dbReference type="ChEBI" id="CHEBI:33019"/>
        <dbReference type="ChEBI" id="CHEBI:57623"/>
        <dbReference type="ChEBI" id="CHEBI:74411"/>
        <dbReference type="ChEBI" id="CHEBI:74415"/>
        <dbReference type="EC" id="2.5.1.75"/>
    </reaction>
</comment>
<dbReference type="GO" id="GO:0005524">
    <property type="term" value="F:ATP binding"/>
    <property type="evidence" value="ECO:0007669"/>
    <property type="project" value="UniProtKB-KW"/>
</dbReference>
<accession>A0A550C432</accession>
<dbReference type="AlphaFoldDB" id="A0A550C432"/>
<sequence>MSFRPLIAICGTTGVGKSKLAIELARALAQTPRGHAQWRNAKVINADSMQVYIGLDVLTNKVPLHEREGVEHLLMDFKRPGEQYIVGQWVQAAMDLIDDMHRRQEIPIIVGGTSYWIQHLLFPGRLAGEDISPLPPAVRMSLDEASLVYSAGVGLQLHTLLTALDPPVAARWHWKDTRKVIRCLNIIKDTGRRPSEIFDEQSKDVPKPRYDSLCFWLYSDPEILKHRLDSRVDAMLEQGLLDEVKALINISRGRTDEPAGEEVDFTQGIYQSIGYREFYQYMTTPGAGPEEYALAIENMKTSTRQYAKRQIQWIRNQLRPAIEGADQGEHQTHMYLLDATGEPFGLSINLM</sequence>
<dbReference type="GO" id="GO:0005739">
    <property type="term" value="C:mitochondrion"/>
    <property type="evidence" value="ECO:0007669"/>
    <property type="project" value="TreeGrafter"/>
</dbReference>
<protein>
    <recommendedName>
        <fullName evidence="5">tRNA dimethylallyltransferase</fullName>
        <ecNumber evidence="5">2.5.1.75</ecNumber>
    </recommendedName>
</protein>
<dbReference type="HAMAP" id="MF_00185">
    <property type="entry name" value="IPP_trans"/>
    <property type="match status" value="1"/>
</dbReference>
<evidence type="ECO:0000256" key="3">
    <source>
        <dbReference type="ARBA" id="ARBA00022741"/>
    </source>
</evidence>